<comment type="similarity">
    <text evidence="1">Belongs to the short-chain dehydrogenases/reductases (SDR) family.</text>
</comment>
<dbReference type="EMBL" id="GEDC01003786">
    <property type="protein sequence ID" value="JAS33512.1"/>
    <property type="molecule type" value="Transcribed_RNA"/>
</dbReference>
<organism evidence="4">
    <name type="scientific">Clastoptera arizonana</name>
    <name type="common">Arizona spittle bug</name>
    <dbReference type="NCBI Taxonomy" id="38151"/>
    <lineage>
        <taxon>Eukaryota</taxon>
        <taxon>Metazoa</taxon>
        <taxon>Ecdysozoa</taxon>
        <taxon>Arthropoda</taxon>
        <taxon>Hexapoda</taxon>
        <taxon>Insecta</taxon>
        <taxon>Pterygota</taxon>
        <taxon>Neoptera</taxon>
        <taxon>Paraneoptera</taxon>
        <taxon>Hemiptera</taxon>
        <taxon>Auchenorrhyncha</taxon>
        <taxon>Cercopoidea</taxon>
        <taxon>Clastopteridae</taxon>
        <taxon>Clastoptera</taxon>
    </lineage>
</organism>
<dbReference type="AlphaFoldDB" id="A0A1B6DIP8"/>
<dbReference type="EMBL" id="GEDC01005198">
    <property type="protein sequence ID" value="JAS32100.1"/>
    <property type="molecule type" value="Transcribed_RNA"/>
</dbReference>
<dbReference type="PANTHER" id="PTHR24321">
    <property type="entry name" value="DEHYDROGENASES, SHORT CHAIN"/>
    <property type="match status" value="1"/>
</dbReference>
<dbReference type="EMBL" id="GEDC01011808">
    <property type="protein sequence ID" value="JAS25490.1"/>
    <property type="molecule type" value="Transcribed_RNA"/>
</dbReference>
<sequence length="246" mass="26376">DAMLSGKVAFVTGGGSGIGRGTCQVLAREGAHVVVVDINGSMAETTLKLLTGGNHMAHACDITDRTKVEAVVQDVIGHYKTPPTIVANIAGICIKDTALTLTSEIFDKTFDVNVKGAMIVIQTICRELIQRKLSASIINIGSRAWNMFFPEYLSYATSKAALHKITKNVAKEMGEHGIRCNIIHPGLIETPMSMSHVTEEGRKDVINMATLKRIGQPKDVAEVVLFLASDHSSFITGEDIEVSGGL</sequence>
<dbReference type="PRINTS" id="PR00081">
    <property type="entry name" value="GDHRDH"/>
</dbReference>
<dbReference type="SUPFAM" id="SSF51735">
    <property type="entry name" value="NAD(P)-binding Rossmann-fold domains"/>
    <property type="match status" value="1"/>
</dbReference>
<dbReference type="Pfam" id="PF13561">
    <property type="entry name" value="adh_short_C2"/>
    <property type="match status" value="1"/>
</dbReference>
<dbReference type="Gene3D" id="3.40.50.720">
    <property type="entry name" value="NAD(P)-binding Rossmann-like Domain"/>
    <property type="match status" value="1"/>
</dbReference>
<feature type="non-terminal residue" evidence="4">
    <location>
        <position position="1"/>
    </location>
</feature>
<evidence type="ECO:0000256" key="2">
    <source>
        <dbReference type="ARBA" id="ARBA00023002"/>
    </source>
</evidence>
<evidence type="ECO:0000313" key="5">
    <source>
        <dbReference type="EMBL" id="JAS26231.1"/>
    </source>
</evidence>
<evidence type="ECO:0000313" key="6">
    <source>
        <dbReference type="EMBL" id="JAS32100.1"/>
    </source>
</evidence>
<evidence type="ECO:0000313" key="3">
    <source>
        <dbReference type="EMBL" id="JAS20017.1"/>
    </source>
</evidence>
<proteinExistence type="inferred from homology"/>
<dbReference type="GO" id="GO:0016491">
    <property type="term" value="F:oxidoreductase activity"/>
    <property type="evidence" value="ECO:0007669"/>
    <property type="project" value="UniProtKB-KW"/>
</dbReference>
<dbReference type="EMBL" id="GEDC01011067">
    <property type="protein sequence ID" value="JAS26231.1"/>
    <property type="molecule type" value="Transcribed_RNA"/>
</dbReference>
<evidence type="ECO:0000313" key="4">
    <source>
        <dbReference type="EMBL" id="JAS25490.1"/>
    </source>
</evidence>
<dbReference type="InterPro" id="IPR036291">
    <property type="entry name" value="NAD(P)-bd_dom_sf"/>
</dbReference>
<dbReference type="InterPro" id="IPR002347">
    <property type="entry name" value="SDR_fam"/>
</dbReference>
<dbReference type="PANTHER" id="PTHR24321:SF8">
    <property type="entry name" value="ESTRADIOL 17-BETA-DEHYDROGENASE 8-RELATED"/>
    <property type="match status" value="1"/>
</dbReference>
<accession>A0A1B6DIP8</accession>
<keyword evidence="2" id="KW-0560">Oxidoreductase</keyword>
<evidence type="ECO:0000313" key="7">
    <source>
        <dbReference type="EMBL" id="JAS33512.1"/>
    </source>
</evidence>
<reference evidence="4" key="1">
    <citation type="submission" date="2015-12" db="EMBL/GenBank/DDBJ databases">
        <title>De novo transcriptome assembly of four potential Pierce s Disease insect vectors from Arizona vineyards.</title>
        <authorList>
            <person name="Tassone E.E."/>
        </authorList>
    </citation>
    <scope>NUCLEOTIDE SEQUENCE</scope>
</reference>
<evidence type="ECO:0000256" key="1">
    <source>
        <dbReference type="ARBA" id="ARBA00006484"/>
    </source>
</evidence>
<name>A0A1B6DIP8_9HEMI</name>
<protein>
    <submittedName>
        <fullName evidence="4">Uncharacterized protein</fullName>
    </submittedName>
</protein>
<dbReference type="EMBL" id="GEDC01017281">
    <property type="protein sequence ID" value="JAS20017.1"/>
    <property type="molecule type" value="Transcribed_RNA"/>
</dbReference>
<dbReference type="CDD" id="cd05233">
    <property type="entry name" value="SDR_c"/>
    <property type="match status" value="1"/>
</dbReference>
<dbReference type="FunFam" id="3.40.50.720:FF:000084">
    <property type="entry name" value="Short-chain dehydrogenase reductase"/>
    <property type="match status" value="1"/>
</dbReference>
<gene>
    <name evidence="7" type="ORF">g.36821</name>
    <name evidence="6" type="ORF">g.36823</name>
    <name evidence="5" type="ORF">g.36825</name>
    <name evidence="3" type="ORF">g.36827</name>
    <name evidence="4" type="ORF">g.36829</name>
</gene>